<dbReference type="AlphaFoldDB" id="A0A0E9RP89"/>
<reference evidence="1" key="2">
    <citation type="journal article" date="2015" name="Fish Shellfish Immunol.">
        <title>Early steps in the European eel (Anguilla anguilla)-Vibrio vulnificus interaction in the gills: Role of the RtxA13 toxin.</title>
        <authorList>
            <person name="Callol A."/>
            <person name="Pajuelo D."/>
            <person name="Ebbesson L."/>
            <person name="Teles M."/>
            <person name="MacKenzie S."/>
            <person name="Amaro C."/>
        </authorList>
    </citation>
    <scope>NUCLEOTIDE SEQUENCE</scope>
</reference>
<dbReference type="EMBL" id="GBXM01077935">
    <property type="protein sequence ID" value="JAH30642.1"/>
    <property type="molecule type" value="Transcribed_RNA"/>
</dbReference>
<accession>A0A0E9RP89</accession>
<protein>
    <submittedName>
        <fullName evidence="1">Uncharacterized protein</fullName>
    </submittedName>
</protein>
<evidence type="ECO:0000313" key="1">
    <source>
        <dbReference type="EMBL" id="JAH30642.1"/>
    </source>
</evidence>
<name>A0A0E9RP89_ANGAN</name>
<sequence length="26" mass="3190">MSMIPPPPHQYKHCFVNFFYSCMKKK</sequence>
<proteinExistence type="predicted"/>
<reference evidence="1" key="1">
    <citation type="submission" date="2014-11" db="EMBL/GenBank/DDBJ databases">
        <authorList>
            <person name="Amaro Gonzalez C."/>
        </authorList>
    </citation>
    <scope>NUCLEOTIDE SEQUENCE</scope>
</reference>
<organism evidence="1">
    <name type="scientific">Anguilla anguilla</name>
    <name type="common">European freshwater eel</name>
    <name type="synonym">Muraena anguilla</name>
    <dbReference type="NCBI Taxonomy" id="7936"/>
    <lineage>
        <taxon>Eukaryota</taxon>
        <taxon>Metazoa</taxon>
        <taxon>Chordata</taxon>
        <taxon>Craniata</taxon>
        <taxon>Vertebrata</taxon>
        <taxon>Euteleostomi</taxon>
        <taxon>Actinopterygii</taxon>
        <taxon>Neopterygii</taxon>
        <taxon>Teleostei</taxon>
        <taxon>Anguilliformes</taxon>
        <taxon>Anguillidae</taxon>
        <taxon>Anguilla</taxon>
    </lineage>
</organism>